<evidence type="ECO:0000256" key="3">
    <source>
        <dbReference type="ARBA" id="ARBA00023136"/>
    </source>
</evidence>
<sequence>MSQPWITLLALVLFPRPPLGSEVPDIQVNGLVNGTVRFLHHFGTNSTTQCTVWRTTKEEKVEVAEYRSNRFTTTNQLYQNRTSFSKSELTINNLSKEDSGQYTISCWPSPNSATKKKNYMLTVHEPLPPPTINKTLRGCNATGCSFTLQCLTPNTSSNVSCRWEILHHSFNECTIQVLLAFSSLGTEYVCFISNPAGKQVASVTAWQLCSVSGKIMMQCFIWGHWLLIVLGLIVTVLLAIALVKHTLYKTRCTKKRKDSKDESKILLNKNKKDGPKQARQVGNISVEPKAGLMKQMKQRISSKKKKRQMRDTERTQTGQ</sequence>
<dbReference type="GO" id="GO:0016020">
    <property type="term" value="C:membrane"/>
    <property type="evidence" value="ECO:0007669"/>
    <property type="project" value="UniProtKB-SubCell"/>
</dbReference>
<feature type="signal peptide" evidence="7">
    <location>
        <begin position="1"/>
        <end position="20"/>
    </location>
</feature>
<dbReference type="Gene3D" id="2.60.40.10">
    <property type="entry name" value="Immunoglobulins"/>
    <property type="match status" value="2"/>
</dbReference>
<evidence type="ECO:0000256" key="5">
    <source>
        <dbReference type="SAM" id="MobiDB-lite"/>
    </source>
</evidence>
<proteinExistence type="predicted"/>
<dbReference type="InterPro" id="IPR036179">
    <property type="entry name" value="Ig-like_dom_sf"/>
</dbReference>
<dbReference type="GeneID" id="101730866"/>
<evidence type="ECO:0000256" key="6">
    <source>
        <dbReference type="SAM" id="Phobius"/>
    </source>
</evidence>
<evidence type="ECO:0000256" key="1">
    <source>
        <dbReference type="ARBA" id="ARBA00004370"/>
    </source>
</evidence>
<evidence type="ECO:0000256" key="2">
    <source>
        <dbReference type="ARBA" id="ARBA00022729"/>
    </source>
</evidence>
<feature type="compositionally biased region" description="Basic and acidic residues" evidence="5">
    <location>
        <begin position="259"/>
        <end position="276"/>
    </location>
</feature>
<feature type="transmembrane region" description="Helical" evidence="6">
    <location>
        <begin position="222"/>
        <end position="247"/>
    </location>
</feature>
<evidence type="ECO:0000313" key="8">
    <source>
        <dbReference type="Proteomes" id="UP000008143"/>
    </source>
</evidence>
<dbReference type="InterPro" id="IPR015631">
    <property type="entry name" value="CD2/SLAM_rcpt"/>
</dbReference>
<dbReference type="KEGG" id="xtr:101730866"/>
<accession>A0A8J0SX07</accession>
<name>A0A8J0SX07_XENTR</name>
<dbReference type="Xenbase" id="XB-GENE-29084883">
    <property type="gene designation" value="LOC101730866"/>
</dbReference>
<dbReference type="PANTHER" id="PTHR12080">
    <property type="entry name" value="SIGNALING LYMPHOCYTIC ACTIVATION MOLECULE"/>
    <property type="match status" value="1"/>
</dbReference>
<evidence type="ECO:0000313" key="10">
    <source>
        <dbReference type="Xenbase" id="XB-GENE-29084883"/>
    </source>
</evidence>
<dbReference type="AGR" id="Xenbase:XB-GENE-29084883"/>
<reference evidence="9" key="1">
    <citation type="submission" date="2025-08" db="UniProtKB">
        <authorList>
            <consortium name="RefSeq"/>
        </authorList>
    </citation>
    <scope>IDENTIFICATION</scope>
    <source>
        <strain evidence="9">Nigerian</strain>
        <tissue evidence="9">Liver and blood</tissue>
    </source>
</reference>
<dbReference type="OMA" id="MSQPWIT"/>
<dbReference type="OrthoDB" id="6353782at2759"/>
<evidence type="ECO:0000256" key="7">
    <source>
        <dbReference type="SAM" id="SignalP"/>
    </source>
</evidence>
<evidence type="ECO:0000256" key="4">
    <source>
        <dbReference type="ARBA" id="ARBA00023180"/>
    </source>
</evidence>
<protein>
    <submittedName>
        <fullName evidence="9">SLAM family member 8</fullName>
    </submittedName>
</protein>
<keyword evidence="4" id="KW-0325">Glycoprotein</keyword>
<evidence type="ECO:0000313" key="9">
    <source>
        <dbReference type="RefSeq" id="XP_012825191.2"/>
    </source>
</evidence>
<feature type="compositionally biased region" description="Basic residues" evidence="5">
    <location>
        <begin position="296"/>
        <end position="308"/>
    </location>
</feature>
<keyword evidence="3 6" id="KW-0472">Membrane</keyword>
<gene>
    <name evidence="9 10" type="primary">LOC101730866</name>
</gene>
<dbReference type="Proteomes" id="UP000008143">
    <property type="component" value="Chromosome 8"/>
</dbReference>
<keyword evidence="6" id="KW-1133">Transmembrane helix</keyword>
<feature type="chain" id="PRO_5035251603" evidence="7">
    <location>
        <begin position="21"/>
        <end position="319"/>
    </location>
</feature>
<feature type="compositionally biased region" description="Basic and acidic residues" evidence="5">
    <location>
        <begin position="309"/>
        <end position="319"/>
    </location>
</feature>
<keyword evidence="2 7" id="KW-0732">Signal</keyword>
<dbReference type="PANTHER" id="PTHR12080:SF121">
    <property type="entry name" value="IG-LIKE DOMAIN-CONTAINING PROTEIN-RELATED"/>
    <property type="match status" value="1"/>
</dbReference>
<dbReference type="AlphaFoldDB" id="A0A8J0SX07"/>
<organism evidence="8 9">
    <name type="scientific">Xenopus tropicalis</name>
    <name type="common">Western clawed frog</name>
    <name type="synonym">Silurana tropicalis</name>
    <dbReference type="NCBI Taxonomy" id="8364"/>
    <lineage>
        <taxon>Eukaryota</taxon>
        <taxon>Metazoa</taxon>
        <taxon>Chordata</taxon>
        <taxon>Craniata</taxon>
        <taxon>Vertebrata</taxon>
        <taxon>Euteleostomi</taxon>
        <taxon>Amphibia</taxon>
        <taxon>Batrachia</taxon>
        <taxon>Anura</taxon>
        <taxon>Pipoidea</taxon>
        <taxon>Pipidae</taxon>
        <taxon>Xenopodinae</taxon>
        <taxon>Xenopus</taxon>
        <taxon>Silurana</taxon>
    </lineage>
</organism>
<keyword evidence="6" id="KW-0812">Transmembrane</keyword>
<dbReference type="RefSeq" id="XP_012825191.2">
    <property type="nucleotide sequence ID" value="XM_012969737.3"/>
</dbReference>
<comment type="subcellular location">
    <subcellularLocation>
        <location evidence="1">Membrane</location>
    </subcellularLocation>
</comment>
<feature type="region of interest" description="Disordered" evidence="5">
    <location>
        <begin position="259"/>
        <end position="319"/>
    </location>
</feature>
<dbReference type="InterPro" id="IPR013783">
    <property type="entry name" value="Ig-like_fold"/>
</dbReference>
<dbReference type="SUPFAM" id="SSF48726">
    <property type="entry name" value="Immunoglobulin"/>
    <property type="match status" value="1"/>
</dbReference>
<keyword evidence="8" id="KW-1185">Reference proteome</keyword>